<dbReference type="Proteomes" id="UP000243459">
    <property type="component" value="Chromosome 10"/>
</dbReference>
<protein>
    <recommendedName>
        <fullName evidence="2 4">3-hydroxyisobutyryl-CoA hydrolase</fullName>
        <shortName evidence="4">HIB-CoA hydrolase</shortName>
        <shortName evidence="4">HIBYL-CoA-H</shortName>
        <ecNumber evidence="2 4">3.1.2.4</ecNumber>
    </recommendedName>
    <alternativeName>
        <fullName evidence="4">3-hydroxyisobutyryl-coenzyme A hydrolase</fullName>
    </alternativeName>
</protein>
<dbReference type="SUPFAM" id="SSF52096">
    <property type="entry name" value="ClpP/crotonase"/>
    <property type="match status" value="1"/>
</dbReference>
<evidence type="ECO:0000256" key="3">
    <source>
        <dbReference type="ARBA" id="ARBA00022801"/>
    </source>
</evidence>
<dbReference type="PANTHER" id="PTHR43176">
    <property type="entry name" value="3-HYDROXYISOBUTYRYL-COA HYDROLASE-RELATED"/>
    <property type="match status" value="1"/>
</dbReference>
<keyword evidence="7" id="KW-1185">Reference proteome</keyword>
<dbReference type="GO" id="GO:0003860">
    <property type="term" value="F:3-hydroxyisobutyryl-CoA hydrolase activity"/>
    <property type="evidence" value="ECO:0007669"/>
    <property type="project" value="UniProtKB-UniRule"/>
</dbReference>
<comment type="pathway">
    <text evidence="4">Amino-acid degradation; L-valine degradation.</text>
</comment>
<organism evidence="6 7">
    <name type="scientific">Asparagus officinalis</name>
    <name type="common">Garden asparagus</name>
    <dbReference type="NCBI Taxonomy" id="4686"/>
    <lineage>
        <taxon>Eukaryota</taxon>
        <taxon>Viridiplantae</taxon>
        <taxon>Streptophyta</taxon>
        <taxon>Embryophyta</taxon>
        <taxon>Tracheophyta</taxon>
        <taxon>Spermatophyta</taxon>
        <taxon>Magnoliopsida</taxon>
        <taxon>Liliopsida</taxon>
        <taxon>Asparagales</taxon>
        <taxon>Asparagaceae</taxon>
        <taxon>Asparagoideae</taxon>
        <taxon>Asparagus</taxon>
    </lineage>
</organism>
<sequence>MAAPQIKGDVVDTDQVLVEEKGCVRVLTLNRPRQLNALSSQMILKLLKLFTAYEKDPTAKLLIMKGKGRAFCAGSDVSAVTHSITQGHWTNGANVFWNQYILDYIIATYSKPQVSFLNGFVMGGGAGVSIHGRFRVATEKSVFAMPETALGCFPDVGEYVGLTGTRLDGAEMLACGLATHFVPSTEQEVVHWSSEWILTAIELLKKASPINLKVALRSV</sequence>
<accession>A0A5P1E0U4</accession>
<keyword evidence="3 4" id="KW-0378">Hydrolase</keyword>
<comment type="function">
    <text evidence="4">Hydrolyzes 3-hydroxyisobutyryl-CoA (HIBYL-CoA), a saline catabolite. Has high activity toward isobutyryl-CoA. Could be an isobutyryl-CoA dehydrogenase that functions in valine catabolism.</text>
</comment>
<proteinExistence type="inferred from homology"/>
<dbReference type="EC" id="3.1.2.4" evidence="2 4"/>
<dbReference type="OMA" id="NCLTFEM"/>
<evidence type="ECO:0000256" key="4">
    <source>
        <dbReference type="RuleBase" id="RU369070"/>
    </source>
</evidence>
<evidence type="ECO:0000259" key="5">
    <source>
        <dbReference type="Pfam" id="PF16113"/>
    </source>
</evidence>
<evidence type="ECO:0000256" key="2">
    <source>
        <dbReference type="ARBA" id="ARBA00011915"/>
    </source>
</evidence>
<reference evidence="7" key="1">
    <citation type="journal article" date="2017" name="Nat. Commun.">
        <title>The asparagus genome sheds light on the origin and evolution of a young Y chromosome.</title>
        <authorList>
            <person name="Harkess A."/>
            <person name="Zhou J."/>
            <person name="Xu C."/>
            <person name="Bowers J.E."/>
            <person name="Van der Hulst R."/>
            <person name="Ayyampalayam S."/>
            <person name="Mercati F."/>
            <person name="Riccardi P."/>
            <person name="McKain M.R."/>
            <person name="Kakrana A."/>
            <person name="Tang H."/>
            <person name="Ray J."/>
            <person name="Groenendijk J."/>
            <person name="Arikit S."/>
            <person name="Mathioni S.M."/>
            <person name="Nakano M."/>
            <person name="Shan H."/>
            <person name="Telgmann-Rauber A."/>
            <person name="Kanno A."/>
            <person name="Yue Z."/>
            <person name="Chen H."/>
            <person name="Li W."/>
            <person name="Chen Y."/>
            <person name="Xu X."/>
            <person name="Zhang Y."/>
            <person name="Luo S."/>
            <person name="Chen H."/>
            <person name="Gao J."/>
            <person name="Mao Z."/>
            <person name="Pires J.C."/>
            <person name="Luo M."/>
            <person name="Kudrna D."/>
            <person name="Wing R.A."/>
            <person name="Meyers B.C."/>
            <person name="Yi K."/>
            <person name="Kong H."/>
            <person name="Lavrijsen P."/>
            <person name="Sunseri F."/>
            <person name="Falavigna A."/>
            <person name="Ye Y."/>
            <person name="Leebens-Mack J.H."/>
            <person name="Chen G."/>
        </authorList>
    </citation>
    <scope>NUCLEOTIDE SEQUENCE [LARGE SCALE GENOMIC DNA]</scope>
    <source>
        <strain evidence="7">cv. DH0086</strain>
    </source>
</reference>
<dbReference type="Pfam" id="PF16113">
    <property type="entry name" value="ECH_2"/>
    <property type="match status" value="1"/>
</dbReference>
<feature type="domain" description="Enoyl-CoA hydratase/isomerase" evidence="5">
    <location>
        <begin position="24"/>
        <end position="188"/>
    </location>
</feature>
<comment type="similarity">
    <text evidence="4">Belongs to the enoyl-CoA hydratase/isomerase family.</text>
</comment>
<dbReference type="CDD" id="cd06558">
    <property type="entry name" value="crotonase-like"/>
    <property type="match status" value="1"/>
</dbReference>
<gene>
    <name evidence="6" type="ORF">A4U43_C10F3400</name>
</gene>
<dbReference type="GO" id="GO:0006574">
    <property type="term" value="P:L-valine catabolic process"/>
    <property type="evidence" value="ECO:0007669"/>
    <property type="project" value="UniProtKB-UniRule"/>
</dbReference>
<evidence type="ECO:0000313" key="6">
    <source>
        <dbReference type="EMBL" id="ONK56029.1"/>
    </source>
</evidence>
<evidence type="ECO:0000313" key="7">
    <source>
        <dbReference type="Proteomes" id="UP000243459"/>
    </source>
</evidence>
<dbReference type="InterPro" id="IPR029045">
    <property type="entry name" value="ClpP/crotonase-like_dom_sf"/>
</dbReference>
<dbReference type="AlphaFoldDB" id="A0A5P1E0U4"/>
<dbReference type="Gene3D" id="3.90.226.10">
    <property type="entry name" value="2-enoyl-CoA Hydratase, Chain A, domain 1"/>
    <property type="match status" value="1"/>
</dbReference>
<evidence type="ECO:0000256" key="1">
    <source>
        <dbReference type="ARBA" id="ARBA00001709"/>
    </source>
</evidence>
<dbReference type="Gramene" id="ONK56029">
    <property type="protein sequence ID" value="ONK56029"/>
    <property type="gene ID" value="A4U43_C10F3400"/>
</dbReference>
<dbReference type="PANTHER" id="PTHR43176:SF3">
    <property type="entry name" value="3-HYDROXYISOBUTYRYL-COA HYDROLASE, MITOCHONDRIAL"/>
    <property type="match status" value="1"/>
</dbReference>
<dbReference type="InterPro" id="IPR045004">
    <property type="entry name" value="ECH_dom"/>
</dbReference>
<dbReference type="InterPro" id="IPR032259">
    <property type="entry name" value="HIBYL-CoA-H"/>
</dbReference>
<comment type="catalytic activity">
    <reaction evidence="1 4">
        <text>3-hydroxy-2-methylpropanoyl-CoA + H2O = 3-hydroxy-2-methylpropanoate + CoA + H(+)</text>
        <dbReference type="Rhea" id="RHEA:20888"/>
        <dbReference type="ChEBI" id="CHEBI:11805"/>
        <dbReference type="ChEBI" id="CHEBI:15377"/>
        <dbReference type="ChEBI" id="CHEBI:15378"/>
        <dbReference type="ChEBI" id="CHEBI:57287"/>
        <dbReference type="ChEBI" id="CHEBI:57340"/>
        <dbReference type="EC" id="3.1.2.4"/>
    </reaction>
</comment>
<name>A0A5P1E0U4_ASPOF</name>
<dbReference type="EMBL" id="CM007390">
    <property type="protein sequence ID" value="ONK56029.1"/>
    <property type="molecule type" value="Genomic_DNA"/>
</dbReference>